<accession>A0A1Y0Y988</accession>
<sequence>MSTDKPAGLSFVIQKDMLERSGQPVDANTLALNKLREAVKDFCREEIRKQQKSRQRLKTFSKCALGALAVAGAVTAFELGYRCYTKGNAVEYDDVVKNRIGPRSPILAWLLVDVLFWRIFMRSQARKIPDAEWHYIKSKICGLLAGADPDLSQARKQGWQK</sequence>
<organism evidence="1 2">
    <name type="scientific">Acetobacter pasteurianus subsp. pasteurianus</name>
    <dbReference type="NCBI Taxonomy" id="481145"/>
    <lineage>
        <taxon>Bacteria</taxon>
        <taxon>Pseudomonadati</taxon>
        <taxon>Pseudomonadota</taxon>
        <taxon>Alphaproteobacteria</taxon>
        <taxon>Acetobacterales</taxon>
        <taxon>Acetobacteraceae</taxon>
        <taxon>Acetobacter</taxon>
    </lineage>
</organism>
<dbReference type="Proteomes" id="UP000196205">
    <property type="component" value="Chromosome"/>
</dbReference>
<dbReference type="EMBL" id="CP021509">
    <property type="protein sequence ID" value="ARW48716.1"/>
    <property type="molecule type" value="Genomic_DNA"/>
</dbReference>
<dbReference type="AlphaFoldDB" id="A0A1Y0Y988"/>
<protein>
    <submittedName>
        <fullName evidence="1">Uncharacterized protein</fullName>
    </submittedName>
</protein>
<proteinExistence type="predicted"/>
<dbReference type="RefSeq" id="WP_087652026.1">
    <property type="nucleotide sequence ID" value="NZ_CP021509.1"/>
</dbReference>
<reference evidence="1 2" key="1">
    <citation type="submission" date="2017-05" db="EMBL/GenBank/DDBJ databases">
        <title>Genome sequence of Acetobacter pasteurianus subsp. pasteurianus strain SRCM101342.</title>
        <authorList>
            <person name="Cho S.H."/>
        </authorList>
    </citation>
    <scope>NUCLEOTIDE SEQUENCE [LARGE SCALE GENOMIC DNA]</scope>
    <source>
        <strain evidence="1 2">SRCM101342</strain>
    </source>
</reference>
<gene>
    <name evidence="1" type="ORF">S1001342_02417</name>
</gene>
<evidence type="ECO:0000313" key="1">
    <source>
        <dbReference type="EMBL" id="ARW48716.1"/>
    </source>
</evidence>
<name>A0A1Y0Y988_ACEPA</name>
<evidence type="ECO:0000313" key="2">
    <source>
        <dbReference type="Proteomes" id="UP000196205"/>
    </source>
</evidence>